<sequence>MLVVVVGTVLGIVLDVVFPAVAGGVAVVLGVFCADLVARTKPDITAAESSPPVTQMTALLRCDDLVISRSGYASLVSQDPSDVFTGEHVSEPLVDVFEGVFLGHHASKIKLAVAVQLHQTRNI</sequence>
<organism evidence="1">
    <name type="scientific">freshwater metagenome</name>
    <dbReference type="NCBI Taxonomy" id="449393"/>
    <lineage>
        <taxon>unclassified sequences</taxon>
        <taxon>metagenomes</taxon>
        <taxon>ecological metagenomes</taxon>
    </lineage>
</organism>
<dbReference type="EMBL" id="CAFBOG010000022">
    <property type="protein sequence ID" value="CAB4970986.1"/>
    <property type="molecule type" value="Genomic_DNA"/>
</dbReference>
<dbReference type="AlphaFoldDB" id="A0A6J7LRC8"/>
<accession>A0A6J7LRC8</accession>
<gene>
    <name evidence="1" type="ORF">UFOPK3914_00398</name>
</gene>
<name>A0A6J7LRC8_9ZZZZ</name>
<reference evidence="1" key="1">
    <citation type="submission" date="2020-05" db="EMBL/GenBank/DDBJ databases">
        <authorList>
            <person name="Chiriac C."/>
            <person name="Salcher M."/>
            <person name="Ghai R."/>
            <person name="Kavagutti S V."/>
        </authorList>
    </citation>
    <scope>NUCLEOTIDE SEQUENCE</scope>
</reference>
<proteinExistence type="predicted"/>
<evidence type="ECO:0000313" key="1">
    <source>
        <dbReference type="EMBL" id="CAB4970986.1"/>
    </source>
</evidence>
<protein>
    <submittedName>
        <fullName evidence="1">Unannotated protein</fullName>
    </submittedName>
</protein>